<dbReference type="SUPFAM" id="SSF54403">
    <property type="entry name" value="Cystatin/monellin"/>
    <property type="match status" value="1"/>
</dbReference>
<dbReference type="Proteomes" id="UP000499080">
    <property type="component" value="Unassembled WGS sequence"/>
</dbReference>
<feature type="region of interest" description="Disordered" evidence="1">
    <location>
        <begin position="72"/>
        <end position="95"/>
    </location>
</feature>
<accession>A0A4Y2KKT9</accession>
<evidence type="ECO:0000313" key="3">
    <source>
        <dbReference type="EMBL" id="GBN02520.1"/>
    </source>
</evidence>
<reference evidence="3 4" key="1">
    <citation type="journal article" date="2019" name="Sci. Rep.">
        <title>Orb-weaving spider Araneus ventricosus genome elucidates the spidroin gene catalogue.</title>
        <authorList>
            <person name="Kono N."/>
            <person name="Nakamura H."/>
            <person name="Ohtoshi R."/>
            <person name="Moran D.A.P."/>
            <person name="Shinohara A."/>
            <person name="Yoshida Y."/>
            <person name="Fujiwara M."/>
            <person name="Mori M."/>
            <person name="Tomita M."/>
            <person name="Arakawa K."/>
        </authorList>
    </citation>
    <scope>NUCLEOTIDE SEQUENCE [LARGE SCALE GENOMIC DNA]</scope>
</reference>
<gene>
    <name evidence="3" type="ORF">AVEN_31190_1</name>
</gene>
<dbReference type="InterPro" id="IPR046350">
    <property type="entry name" value="Cystatin_sf"/>
</dbReference>
<evidence type="ECO:0000259" key="2">
    <source>
        <dbReference type="Pfam" id="PF00031"/>
    </source>
</evidence>
<sequence length="231" mass="25506">MPRAPFRQTTMMTGVKKSYNNSTKSRYATGHPSPLRVAATDVNMNHWAFLVTLTSRFEATLGLFWIGSHQSEPLSDEEDDTGAGTPSPNFHTNTPRPPLWTLIPMALSCALLLGRATVDPNDEEVVKTANEAAKVLSKQFTGKYHHKLARVLKASKQDLLGGTYFQMDIVVGQTLCRKDEYEFENTVGCDFHTGQSTFKKCIVTVFRGADGKHKVVVRGCILATGKEIEGI</sequence>
<name>A0A4Y2KKT9_ARAVE</name>
<keyword evidence="4" id="KW-1185">Reference proteome</keyword>
<evidence type="ECO:0000313" key="4">
    <source>
        <dbReference type="Proteomes" id="UP000499080"/>
    </source>
</evidence>
<evidence type="ECO:0000256" key="1">
    <source>
        <dbReference type="SAM" id="MobiDB-lite"/>
    </source>
</evidence>
<feature type="domain" description="Cystatin" evidence="2">
    <location>
        <begin position="117"/>
        <end position="203"/>
    </location>
</feature>
<feature type="compositionally biased region" description="Polar residues" evidence="1">
    <location>
        <begin position="84"/>
        <end position="94"/>
    </location>
</feature>
<dbReference type="AlphaFoldDB" id="A0A4Y2KKT9"/>
<protein>
    <recommendedName>
        <fullName evidence="2">Cystatin domain-containing protein</fullName>
    </recommendedName>
</protein>
<comment type="caution">
    <text evidence="3">The sequence shown here is derived from an EMBL/GenBank/DDBJ whole genome shotgun (WGS) entry which is preliminary data.</text>
</comment>
<organism evidence="3 4">
    <name type="scientific">Araneus ventricosus</name>
    <name type="common">Orbweaver spider</name>
    <name type="synonym">Epeira ventricosa</name>
    <dbReference type="NCBI Taxonomy" id="182803"/>
    <lineage>
        <taxon>Eukaryota</taxon>
        <taxon>Metazoa</taxon>
        <taxon>Ecdysozoa</taxon>
        <taxon>Arthropoda</taxon>
        <taxon>Chelicerata</taxon>
        <taxon>Arachnida</taxon>
        <taxon>Araneae</taxon>
        <taxon>Araneomorphae</taxon>
        <taxon>Entelegynae</taxon>
        <taxon>Araneoidea</taxon>
        <taxon>Araneidae</taxon>
        <taxon>Araneus</taxon>
    </lineage>
</organism>
<dbReference type="EMBL" id="BGPR01004710">
    <property type="protein sequence ID" value="GBN02520.1"/>
    <property type="molecule type" value="Genomic_DNA"/>
</dbReference>
<dbReference type="OrthoDB" id="10454381at2759"/>
<dbReference type="InterPro" id="IPR000010">
    <property type="entry name" value="Cystatin_dom"/>
</dbReference>
<dbReference type="Gene3D" id="3.10.450.10">
    <property type="match status" value="1"/>
</dbReference>
<dbReference type="Pfam" id="PF00031">
    <property type="entry name" value="Cystatin"/>
    <property type="match status" value="1"/>
</dbReference>
<proteinExistence type="predicted"/>
<dbReference type="GO" id="GO:0004869">
    <property type="term" value="F:cysteine-type endopeptidase inhibitor activity"/>
    <property type="evidence" value="ECO:0007669"/>
    <property type="project" value="InterPro"/>
</dbReference>